<evidence type="ECO:0000313" key="10">
    <source>
        <dbReference type="EMBL" id="MFK2875682.1"/>
    </source>
</evidence>
<dbReference type="InterPro" id="IPR041122">
    <property type="entry name" value="RecJ_OB"/>
</dbReference>
<evidence type="ECO:0000256" key="2">
    <source>
        <dbReference type="ARBA" id="ARBA00019841"/>
    </source>
</evidence>
<feature type="domain" description="DDH" evidence="7">
    <location>
        <begin position="114"/>
        <end position="246"/>
    </location>
</feature>
<keyword evidence="13" id="KW-1185">Reference proteome</keyword>
<accession>A0ABW8J3J0</accession>
<evidence type="ECO:0000259" key="7">
    <source>
        <dbReference type="Pfam" id="PF01368"/>
    </source>
</evidence>
<reference evidence="11 13" key="1">
    <citation type="submission" date="2020-10" db="EMBL/GenBank/DDBJ databases">
        <title>Phylogeny of dyella-like bacteria.</title>
        <authorList>
            <person name="Fu J."/>
        </authorList>
    </citation>
    <scope>NUCLEOTIDE SEQUENCE [LARGE SCALE GENOMIC DNA]</scope>
    <source>
        <strain evidence="11 13">KACC 19113</strain>
    </source>
</reference>
<gene>
    <name evidence="10" type="ORF">ISP25_01170</name>
    <name evidence="11" type="ORF">ISP25_03530</name>
    <name evidence="12" type="ORF">ISP25_21790</name>
</gene>
<dbReference type="SUPFAM" id="SSF64182">
    <property type="entry name" value="DHH phosphoesterases"/>
    <property type="match status" value="1"/>
</dbReference>
<keyword evidence="4" id="KW-0378">Hydrolase</keyword>
<dbReference type="Proteomes" id="UP001620339">
    <property type="component" value="Unassembled WGS sequence"/>
</dbReference>
<keyword evidence="6" id="KW-1133">Transmembrane helix</keyword>
<dbReference type="InterPro" id="IPR003156">
    <property type="entry name" value="DHHA1_dom"/>
</dbReference>
<evidence type="ECO:0000313" key="12">
    <source>
        <dbReference type="EMBL" id="MFK2879701.1"/>
    </source>
</evidence>
<evidence type="ECO:0000259" key="9">
    <source>
        <dbReference type="Pfam" id="PF17768"/>
    </source>
</evidence>
<evidence type="ECO:0000256" key="6">
    <source>
        <dbReference type="SAM" id="Phobius"/>
    </source>
</evidence>
<evidence type="ECO:0000256" key="1">
    <source>
        <dbReference type="ARBA" id="ARBA00005915"/>
    </source>
</evidence>
<feature type="domain" description="RecJ OB" evidence="9">
    <location>
        <begin position="539"/>
        <end position="640"/>
    </location>
</feature>
<dbReference type="InterPro" id="IPR038763">
    <property type="entry name" value="DHH_sf"/>
</dbReference>
<dbReference type="Pfam" id="PF02272">
    <property type="entry name" value="DHHA1"/>
    <property type="match status" value="1"/>
</dbReference>
<keyword evidence="6" id="KW-0472">Membrane</keyword>
<evidence type="ECO:0000256" key="3">
    <source>
        <dbReference type="ARBA" id="ARBA00022722"/>
    </source>
</evidence>
<protein>
    <recommendedName>
        <fullName evidence="2">Single-stranded-DNA-specific exonuclease RecJ</fullName>
    </recommendedName>
</protein>
<dbReference type="EMBL" id="JADIKK010000008">
    <property type="protein sequence ID" value="MFK2879701.1"/>
    <property type="molecule type" value="Genomic_DNA"/>
</dbReference>
<keyword evidence="3" id="KW-0540">Nuclease</keyword>
<dbReference type="InterPro" id="IPR001667">
    <property type="entry name" value="DDH_dom"/>
</dbReference>
<dbReference type="InterPro" id="IPR051673">
    <property type="entry name" value="SSDNA_exonuclease_RecJ"/>
</dbReference>
<dbReference type="Pfam" id="PF01368">
    <property type="entry name" value="DHH"/>
    <property type="match status" value="1"/>
</dbReference>
<evidence type="ECO:0000259" key="8">
    <source>
        <dbReference type="Pfam" id="PF02272"/>
    </source>
</evidence>
<keyword evidence="5" id="KW-0269">Exonuclease</keyword>
<dbReference type="Gene3D" id="3.90.1640.30">
    <property type="match status" value="1"/>
</dbReference>
<dbReference type="PANTHER" id="PTHR30255:SF2">
    <property type="entry name" value="SINGLE-STRANDED-DNA-SPECIFIC EXONUCLEASE RECJ"/>
    <property type="match status" value="1"/>
</dbReference>
<proteinExistence type="inferred from homology"/>
<evidence type="ECO:0000256" key="4">
    <source>
        <dbReference type="ARBA" id="ARBA00022801"/>
    </source>
</evidence>
<name>A0ABW8J3J0_9GAMM</name>
<dbReference type="EMBL" id="JADIKK010000007">
    <property type="protein sequence ID" value="MFK2875682.1"/>
    <property type="molecule type" value="Genomic_DNA"/>
</dbReference>
<evidence type="ECO:0000313" key="11">
    <source>
        <dbReference type="EMBL" id="MFK2876135.1"/>
    </source>
</evidence>
<organism evidence="11 13">
    <name type="scientific">Rhodanobacter hydrolyticus</name>
    <dbReference type="NCBI Taxonomy" id="2250595"/>
    <lineage>
        <taxon>Bacteria</taxon>
        <taxon>Pseudomonadati</taxon>
        <taxon>Pseudomonadota</taxon>
        <taxon>Gammaproteobacteria</taxon>
        <taxon>Lysobacterales</taxon>
        <taxon>Rhodanobacteraceae</taxon>
        <taxon>Rhodanobacter</taxon>
    </lineage>
</organism>
<dbReference type="EMBL" id="JADIKK010000008">
    <property type="protein sequence ID" value="MFK2876135.1"/>
    <property type="molecule type" value="Genomic_DNA"/>
</dbReference>
<evidence type="ECO:0000313" key="13">
    <source>
        <dbReference type="Proteomes" id="UP001620339"/>
    </source>
</evidence>
<comment type="caution">
    <text evidence="11">The sequence shown here is derived from an EMBL/GenBank/DDBJ whole genome shotgun (WGS) entry which is preliminary data.</text>
</comment>
<dbReference type="Gene3D" id="3.10.310.30">
    <property type="match status" value="1"/>
</dbReference>
<comment type="similarity">
    <text evidence="1">Belongs to the RecJ family.</text>
</comment>
<feature type="transmembrane region" description="Helical" evidence="6">
    <location>
        <begin position="24"/>
        <end position="44"/>
    </location>
</feature>
<feature type="domain" description="DHHA1" evidence="8">
    <location>
        <begin position="407"/>
        <end position="524"/>
    </location>
</feature>
<dbReference type="Pfam" id="PF17768">
    <property type="entry name" value="RecJ_OB"/>
    <property type="match status" value="1"/>
</dbReference>
<evidence type="ECO:0000256" key="5">
    <source>
        <dbReference type="ARBA" id="ARBA00022839"/>
    </source>
</evidence>
<dbReference type="PANTHER" id="PTHR30255">
    <property type="entry name" value="SINGLE-STRANDED-DNA-SPECIFIC EXONUCLEASE RECJ"/>
    <property type="match status" value="1"/>
</dbReference>
<keyword evidence="6" id="KW-0812">Transmembrane</keyword>
<sequence>MVLGHPDAGATTAFAHRIRQRRTLVVAAAAPLALLAWSAALSVLELRRRESQGEPSGWDAAVHPVLQRVYAARGVLRPEGVAHRLQHLLLPQSLGGLDAATELLAEAIRDDWAILIAGDYDCDGATGTAVAVRGLRMLGAKRVAYAVPNRFVHGYGLTPALVDSLQPRPQLIVTVDNGVASVAGVARARELGMRVIVTDHHLPGEQLPGCDAMVNPNLAGDGFPSKALAGVGVMFYLLLALRARLYPGDRPDRQGREESIHGRTPEKGRPDLSTLLDLVALGTVADLVPLDFNNRVLVEAGLRRIRNGYACAGIAALIECGKRSAATLCASDLGFAVGPRLNAAGRLEDMQLGVECLLTDDIAQARRYAGELDAINRERRDLQASMVAEAEAMTAGLSDIDAVGVALYEPSWHAGVVGLVASKLKERLHRPVIAFAPATLEECGDGSPLLDSSAQEVRTNRSDTEHLRGSGRSIPGFHLRDALAMIDARQPGLIERFGGHAMAAGLSLRTADFPRFAAAFDTAARELIAPERLQAALYTDGELPAGSLSLQLALQLRSAGPWGQAFPEPLFDNVFECANWKPMGEGHWRLGLRDPRDGSMHDAVMFNVGSVSPPLRLRAAYELVVNDWQGRESPRLLLRHIEPA</sequence>